<sequence length="77" mass="8308">MGNYPVIDPVATGINIDGMRRDAGYSVAAMAEYFGFATTNAIYKWIHGTSMPTLDNVMALSMLFGVSVNDIVVMKKG</sequence>
<keyword evidence="3" id="KW-1185">Reference proteome</keyword>
<organism evidence="2 3">
    <name type="scientific">Enterocloster alcoholdehydrogenati</name>
    <dbReference type="NCBI Taxonomy" id="2547410"/>
    <lineage>
        <taxon>Bacteria</taxon>
        <taxon>Bacillati</taxon>
        <taxon>Bacillota</taxon>
        <taxon>Clostridia</taxon>
        <taxon>Lachnospirales</taxon>
        <taxon>Lachnospiraceae</taxon>
        <taxon>Enterocloster</taxon>
    </lineage>
</organism>
<evidence type="ECO:0000313" key="3">
    <source>
        <dbReference type="Proteomes" id="UP001600894"/>
    </source>
</evidence>
<feature type="domain" description="HTH cro/C1-type" evidence="1">
    <location>
        <begin position="19"/>
        <end position="71"/>
    </location>
</feature>
<reference evidence="2 3" key="1">
    <citation type="submission" date="2024-04" db="EMBL/GenBank/DDBJ databases">
        <title>Defined microbial consortia suppress multidrug-resistant proinflammatory Enterobacteriaceae via ecological control.</title>
        <authorList>
            <person name="Furuichi M."/>
            <person name="Kawaguchi T."/>
            <person name="Pust M."/>
            <person name="Yasuma K."/>
            <person name="Plichta D."/>
            <person name="Hasegawa N."/>
            <person name="Ohya T."/>
            <person name="Bhattarai S."/>
            <person name="Sasajima S."/>
            <person name="Aoto Y."/>
            <person name="Tuganbaev T."/>
            <person name="Yaginuma M."/>
            <person name="Ueda M."/>
            <person name="Okahashi N."/>
            <person name="Amafuji K."/>
            <person name="Kiridooshi Y."/>
            <person name="Sugita K."/>
            <person name="Strazar M."/>
            <person name="Skelly A."/>
            <person name="Suda W."/>
            <person name="Hattori M."/>
            <person name="Nakamoto N."/>
            <person name="Caballero S."/>
            <person name="Norman J."/>
            <person name="Olle B."/>
            <person name="Tanoue T."/>
            <person name="Arita M."/>
            <person name="Bucci V."/>
            <person name="Atarashi K."/>
            <person name="Xavier R."/>
            <person name="Honda K."/>
        </authorList>
    </citation>
    <scope>NUCLEOTIDE SEQUENCE [LARGE SCALE GENOMIC DNA]</scope>
    <source>
        <strain evidence="3">f13</strain>
    </source>
</reference>
<dbReference type="Proteomes" id="UP001600894">
    <property type="component" value="Unassembled WGS sequence"/>
</dbReference>
<dbReference type="Pfam" id="PF01381">
    <property type="entry name" value="HTH_3"/>
    <property type="match status" value="1"/>
</dbReference>
<dbReference type="Gene3D" id="1.10.260.40">
    <property type="entry name" value="lambda repressor-like DNA-binding domains"/>
    <property type="match status" value="1"/>
</dbReference>
<dbReference type="PROSITE" id="PS50943">
    <property type="entry name" value="HTH_CROC1"/>
    <property type="match status" value="1"/>
</dbReference>
<dbReference type="InterPro" id="IPR010982">
    <property type="entry name" value="Lambda_DNA-bd_dom_sf"/>
</dbReference>
<accession>A0ABQ0B0L7</accession>
<evidence type="ECO:0000259" key="1">
    <source>
        <dbReference type="PROSITE" id="PS50943"/>
    </source>
</evidence>
<protein>
    <recommendedName>
        <fullName evidence="1">HTH cro/C1-type domain-containing protein</fullName>
    </recommendedName>
</protein>
<dbReference type="RefSeq" id="WP_176254421.1">
    <property type="nucleotide sequence ID" value="NZ_BAABXL010000001.1"/>
</dbReference>
<gene>
    <name evidence="2" type="ORF">F130042H8_28940</name>
</gene>
<dbReference type="InterPro" id="IPR001387">
    <property type="entry name" value="Cro/C1-type_HTH"/>
</dbReference>
<evidence type="ECO:0000313" key="2">
    <source>
        <dbReference type="EMBL" id="GAA6269834.1"/>
    </source>
</evidence>
<comment type="caution">
    <text evidence="2">The sequence shown here is derived from an EMBL/GenBank/DDBJ whole genome shotgun (WGS) entry which is preliminary data.</text>
</comment>
<proteinExistence type="predicted"/>
<dbReference type="EMBL" id="BAABXL010000001">
    <property type="protein sequence ID" value="GAA6269834.1"/>
    <property type="molecule type" value="Genomic_DNA"/>
</dbReference>
<name>A0ABQ0B0L7_9FIRM</name>
<dbReference type="SUPFAM" id="SSF47413">
    <property type="entry name" value="lambda repressor-like DNA-binding domains"/>
    <property type="match status" value="1"/>
</dbReference>
<dbReference type="SMART" id="SM00530">
    <property type="entry name" value="HTH_XRE"/>
    <property type="match status" value="1"/>
</dbReference>